<dbReference type="FunFam" id="1.10.510.10:FF:002876">
    <property type="match status" value="1"/>
</dbReference>
<dbReference type="GO" id="GO:0000086">
    <property type="term" value="P:G2/M transition of mitotic cell cycle"/>
    <property type="evidence" value="ECO:0007669"/>
    <property type="project" value="TreeGrafter"/>
</dbReference>
<dbReference type="InterPro" id="IPR050108">
    <property type="entry name" value="CDK"/>
</dbReference>
<evidence type="ECO:0000256" key="17">
    <source>
        <dbReference type="RuleBase" id="RU000304"/>
    </source>
</evidence>
<evidence type="ECO:0000256" key="10">
    <source>
        <dbReference type="ARBA" id="ARBA00022840"/>
    </source>
</evidence>
<evidence type="ECO:0000256" key="14">
    <source>
        <dbReference type="ARBA" id="ARBA00048367"/>
    </source>
</evidence>
<comment type="similarity">
    <text evidence="2">Belongs to the protein kinase superfamily. CMGC Ser/Thr protein kinase family. CDC2/CDKX subfamily.</text>
</comment>
<dbReference type="SMART" id="SM00220">
    <property type="entry name" value="S_TKc"/>
    <property type="match status" value="1"/>
</dbReference>
<dbReference type="Pfam" id="PF00069">
    <property type="entry name" value="Pkinase"/>
    <property type="match status" value="1"/>
</dbReference>
<dbReference type="GO" id="GO:0007095">
    <property type="term" value="P:mitotic G2 DNA damage checkpoint signaling"/>
    <property type="evidence" value="ECO:0007669"/>
    <property type="project" value="TreeGrafter"/>
</dbReference>
<dbReference type="EMBL" id="VCGU01000009">
    <property type="protein sequence ID" value="TRY70196.1"/>
    <property type="molecule type" value="Genomic_DNA"/>
</dbReference>
<keyword evidence="6" id="KW-0808">Transferase</keyword>
<keyword evidence="5" id="KW-0132">Cell division</keyword>
<accession>A0A553NXP6</accession>
<feature type="domain" description="Protein kinase" evidence="18">
    <location>
        <begin position="16"/>
        <end position="300"/>
    </location>
</feature>
<dbReference type="GO" id="GO:0005524">
    <property type="term" value="F:ATP binding"/>
    <property type="evidence" value="ECO:0007669"/>
    <property type="project" value="UniProtKB-UniRule"/>
</dbReference>
<protein>
    <recommendedName>
        <fullName evidence="18">Protein kinase domain-containing protein</fullName>
    </recommendedName>
</protein>
<dbReference type="GO" id="GO:0004693">
    <property type="term" value="F:cyclin-dependent protein serine/threonine kinase activity"/>
    <property type="evidence" value="ECO:0007669"/>
    <property type="project" value="UniProtKB-EC"/>
</dbReference>
<sequence length="319" mass="36510">MPLKSAMSAPAKLDDFVKIEKIGEGTYGVVFKGKNKKTGEIVAMKKIRLESEEEGVPSTAIREISLLKELQHPNVVCLEDVIMQENRLYLIFEFLTMDLKKYMDTAIGSGEMMDPQLVKSYTYQILQGMLFCHQRRVLHRDLKPQNLLIDKNGAIKIADFGLARAFGIPVRVYTHEVVTLWYRAPEILLGANKYSCPIDVWSIGCIFAEMATRKPLFQGDSEIDELFRIFRILRTPNEEIWPGVTQMPDFKATFPAWTTNCLKNTVKQLDDQGLDLLEQMLVYNPAKRISAKQALKHPYFDDLDKFALPAKPNEFDIKI</sequence>
<dbReference type="OMA" id="YLYQITR"/>
<dbReference type="InterPro" id="IPR017441">
    <property type="entry name" value="Protein_kinase_ATP_BS"/>
</dbReference>
<proteinExistence type="inferred from homology"/>
<dbReference type="InterPro" id="IPR000719">
    <property type="entry name" value="Prot_kinase_dom"/>
</dbReference>
<dbReference type="CDD" id="cd07861">
    <property type="entry name" value="STKc_CDK1_euk"/>
    <property type="match status" value="1"/>
</dbReference>
<keyword evidence="3 17" id="KW-0723">Serine/threonine-protein kinase</keyword>
<evidence type="ECO:0000256" key="16">
    <source>
        <dbReference type="PROSITE-ProRule" id="PRU10141"/>
    </source>
</evidence>
<dbReference type="PANTHER" id="PTHR24056:SF334">
    <property type="entry name" value="CYCLIN-DEPENDENT KINASE 1"/>
    <property type="match status" value="1"/>
</dbReference>
<evidence type="ECO:0000256" key="1">
    <source>
        <dbReference type="ARBA" id="ARBA00004123"/>
    </source>
</evidence>
<dbReference type="PROSITE" id="PS50011">
    <property type="entry name" value="PROTEIN_KINASE_DOM"/>
    <property type="match status" value="1"/>
</dbReference>
<organism evidence="19 20">
    <name type="scientific">Tigriopus californicus</name>
    <name type="common">Marine copepod</name>
    <dbReference type="NCBI Taxonomy" id="6832"/>
    <lineage>
        <taxon>Eukaryota</taxon>
        <taxon>Metazoa</taxon>
        <taxon>Ecdysozoa</taxon>
        <taxon>Arthropoda</taxon>
        <taxon>Crustacea</taxon>
        <taxon>Multicrustacea</taxon>
        <taxon>Hexanauplia</taxon>
        <taxon>Copepoda</taxon>
        <taxon>Harpacticoida</taxon>
        <taxon>Harpacticidae</taxon>
        <taxon>Tigriopus</taxon>
    </lineage>
</organism>
<dbReference type="InterPro" id="IPR011009">
    <property type="entry name" value="Kinase-like_dom_sf"/>
</dbReference>
<comment type="catalytic activity">
    <reaction evidence="14">
        <text>L-seryl-[protein] + ATP = O-phospho-L-seryl-[protein] + ADP + H(+)</text>
        <dbReference type="Rhea" id="RHEA:17989"/>
        <dbReference type="Rhea" id="RHEA-COMP:9863"/>
        <dbReference type="Rhea" id="RHEA-COMP:11604"/>
        <dbReference type="ChEBI" id="CHEBI:15378"/>
        <dbReference type="ChEBI" id="CHEBI:29999"/>
        <dbReference type="ChEBI" id="CHEBI:30616"/>
        <dbReference type="ChEBI" id="CHEBI:83421"/>
        <dbReference type="ChEBI" id="CHEBI:456216"/>
        <dbReference type="EC" id="2.7.11.22"/>
    </reaction>
</comment>
<evidence type="ECO:0000256" key="8">
    <source>
        <dbReference type="ARBA" id="ARBA00022776"/>
    </source>
</evidence>
<name>A0A553NXP6_TIGCA</name>
<dbReference type="Gene3D" id="1.10.510.10">
    <property type="entry name" value="Transferase(Phosphotransferase) domain 1"/>
    <property type="match status" value="1"/>
</dbReference>
<dbReference type="FunFam" id="3.30.200.20:FF:000027">
    <property type="entry name" value="Putative Cyclin-dependent kinase 1"/>
    <property type="match status" value="1"/>
</dbReference>
<keyword evidence="11" id="KW-0539">Nucleus</keyword>
<evidence type="ECO:0000256" key="2">
    <source>
        <dbReference type="ARBA" id="ARBA00006485"/>
    </source>
</evidence>
<dbReference type="InterPro" id="IPR008271">
    <property type="entry name" value="Ser/Thr_kinase_AS"/>
</dbReference>
<evidence type="ECO:0000256" key="9">
    <source>
        <dbReference type="ARBA" id="ARBA00022777"/>
    </source>
</evidence>
<comment type="caution">
    <text evidence="19">The sequence shown here is derived from an EMBL/GenBank/DDBJ whole genome shotgun (WGS) entry which is preliminary data.</text>
</comment>
<gene>
    <name evidence="19" type="ORF">TCAL_01200</name>
</gene>
<evidence type="ECO:0000256" key="13">
    <source>
        <dbReference type="ARBA" id="ARBA00047811"/>
    </source>
</evidence>
<evidence type="ECO:0000256" key="3">
    <source>
        <dbReference type="ARBA" id="ARBA00022527"/>
    </source>
</evidence>
<comment type="catalytic activity">
    <reaction evidence="15">
        <text>[DNA-directed RNA polymerase] + ATP = phospho-[DNA-directed RNA polymerase] + ADP + H(+)</text>
        <dbReference type="Rhea" id="RHEA:10216"/>
        <dbReference type="Rhea" id="RHEA-COMP:11321"/>
        <dbReference type="Rhea" id="RHEA-COMP:11322"/>
        <dbReference type="ChEBI" id="CHEBI:15378"/>
        <dbReference type="ChEBI" id="CHEBI:30616"/>
        <dbReference type="ChEBI" id="CHEBI:43176"/>
        <dbReference type="ChEBI" id="CHEBI:68546"/>
        <dbReference type="ChEBI" id="CHEBI:456216"/>
        <dbReference type="EC" id="2.7.11.23"/>
    </reaction>
</comment>
<evidence type="ECO:0000256" key="5">
    <source>
        <dbReference type="ARBA" id="ARBA00022618"/>
    </source>
</evidence>
<evidence type="ECO:0000256" key="7">
    <source>
        <dbReference type="ARBA" id="ARBA00022741"/>
    </source>
</evidence>
<evidence type="ECO:0000313" key="20">
    <source>
        <dbReference type="Proteomes" id="UP000318571"/>
    </source>
</evidence>
<feature type="binding site" evidence="16">
    <location>
        <position position="45"/>
    </location>
    <ligand>
        <name>ATP</name>
        <dbReference type="ChEBI" id="CHEBI:30616"/>
    </ligand>
</feature>
<keyword evidence="4" id="KW-0597">Phosphoprotein</keyword>
<dbReference type="GO" id="GO:0008353">
    <property type="term" value="F:RNA polymerase II CTD heptapeptide repeat kinase activity"/>
    <property type="evidence" value="ECO:0007669"/>
    <property type="project" value="UniProtKB-EC"/>
</dbReference>
<dbReference type="Gene3D" id="3.30.200.20">
    <property type="entry name" value="Phosphorylase Kinase, domain 1"/>
    <property type="match status" value="1"/>
</dbReference>
<dbReference type="OrthoDB" id="1732493at2759"/>
<evidence type="ECO:0000313" key="19">
    <source>
        <dbReference type="EMBL" id="TRY70196.1"/>
    </source>
</evidence>
<dbReference type="PROSITE" id="PS00108">
    <property type="entry name" value="PROTEIN_KINASE_ST"/>
    <property type="match status" value="1"/>
</dbReference>
<reference evidence="19 20" key="1">
    <citation type="journal article" date="2018" name="Nat. Ecol. Evol.">
        <title>Genomic signatures of mitonuclear coevolution across populations of Tigriopus californicus.</title>
        <authorList>
            <person name="Barreto F.S."/>
            <person name="Watson E.T."/>
            <person name="Lima T.G."/>
            <person name="Willett C.S."/>
            <person name="Edmands S."/>
            <person name="Li W."/>
            <person name="Burton R.S."/>
        </authorList>
    </citation>
    <scope>NUCLEOTIDE SEQUENCE [LARGE SCALE GENOMIC DNA]</scope>
    <source>
        <strain evidence="19 20">San Diego</strain>
    </source>
</reference>
<keyword evidence="10 16" id="KW-0067">ATP-binding</keyword>
<keyword evidence="8" id="KW-0498">Mitosis</keyword>
<dbReference type="AlphaFoldDB" id="A0A553NXP6"/>
<dbReference type="GO" id="GO:0051301">
    <property type="term" value="P:cell division"/>
    <property type="evidence" value="ECO:0007669"/>
    <property type="project" value="UniProtKB-KW"/>
</dbReference>
<evidence type="ECO:0000256" key="4">
    <source>
        <dbReference type="ARBA" id="ARBA00022553"/>
    </source>
</evidence>
<keyword evidence="7 16" id="KW-0547">Nucleotide-binding</keyword>
<comment type="catalytic activity">
    <reaction evidence="13">
        <text>L-threonyl-[protein] + ATP = O-phospho-L-threonyl-[protein] + ADP + H(+)</text>
        <dbReference type="Rhea" id="RHEA:46608"/>
        <dbReference type="Rhea" id="RHEA-COMP:11060"/>
        <dbReference type="Rhea" id="RHEA-COMP:11605"/>
        <dbReference type="ChEBI" id="CHEBI:15378"/>
        <dbReference type="ChEBI" id="CHEBI:30013"/>
        <dbReference type="ChEBI" id="CHEBI:30616"/>
        <dbReference type="ChEBI" id="CHEBI:61977"/>
        <dbReference type="ChEBI" id="CHEBI:456216"/>
        <dbReference type="EC" id="2.7.11.22"/>
    </reaction>
</comment>
<dbReference type="Proteomes" id="UP000318571">
    <property type="component" value="Chromosome 9"/>
</dbReference>
<evidence type="ECO:0000256" key="12">
    <source>
        <dbReference type="ARBA" id="ARBA00023306"/>
    </source>
</evidence>
<keyword evidence="12" id="KW-0131">Cell cycle</keyword>
<comment type="subcellular location">
    <subcellularLocation>
        <location evidence="1">Nucleus</location>
    </subcellularLocation>
</comment>
<evidence type="ECO:0000259" key="18">
    <source>
        <dbReference type="PROSITE" id="PS50011"/>
    </source>
</evidence>
<dbReference type="PANTHER" id="PTHR24056">
    <property type="entry name" value="CELL DIVISION PROTEIN KINASE"/>
    <property type="match status" value="1"/>
</dbReference>
<evidence type="ECO:0000256" key="15">
    <source>
        <dbReference type="ARBA" id="ARBA00049280"/>
    </source>
</evidence>
<evidence type="ECO:0000256" key="11">
    <source>
        <dbReference type="ARBA" id="ARBA00023242"/>
    </source>
</evidence>
<dbReference type="SUPFAM" id="SSF56112">
    <property type="entry name" value="Protein kinase-like (PK-like)"/>
    <property type="match status" value="1"/>
</dbReference>
<keyword evidence="20" id="KW-1185">Reference proteome</keyword>
<evidence type="ECO:0000256" key="6">
    <source>
        <dbReference type="ARBA" id="ARBA00022679"/>
    </source>
</evidence>
<dbReference type="STRING" id="6832.A0A553NXP6"/>
<dbReference type="PROSITE" id="PS00107">
    <property type="entry name" value="PROTEIN_KINASE_ATP"/>
    <property type="match status" value="1"/>
</dbReference>
<dbReference type="GO" id="GO:0005634">
    <property type="term" value="C:nucleus"/>
    <property type="evidence" value="ECO:0007669"/>
    <property type="project" value="UniProtKB-SubCell"/>
</dbReference>
<keyword evidence="9" id="KW-0418">Kinase</keyword>